<name>A0A2S9H1H2_9BURK</name>
<dbReference type="GO" id="GO:0000155">
    <property type="term" value="F:phosphorelay sensor kinase activity"/>
    <property type="evidence" value="ECO:0007669"/>
    <property type="project" value="InterPro"/>
</dbReference>
<dbReference type="Proteomes" id="UP000237839">
    <property type="component" value="Unassembled WGS sequence"/>
</dbReference>
<dbReference type="InterPro" id="IPR050640">
    <property type="entry name" value="Bact_2-comp_sensor_kinase"/>
</dbReference>
<dbReference type="RefSeq" id="WP_105531117.1">
    <property type="nucleotide sequence ID" value="NZ_PUGF01000005.1"/>
</dbReference>
<dbReference type="InterPro" id="IPR036890">
    <property type="entry name" value="HATPase_C_sf"/>
</dbReference>
<feature type="domain" description="Signal transduction histidine kinase internal region" evidence="3">
    <location>
        <begin position="183"/>
        <end position="261"/>
    </location>
</feature>
<feature type="transmembrane region" description="Helical" evidence="2">
    <location>
        <begin position="61"/>
        <end position="80"/>
    </location>
</feature>
<reference evidence="4 5" key="1">
    <citation type="submission" date="2018-02" db="EMBL/GenBank/DDBJ databases">
        <title>Solimicrobium silvestre gen. nov., sp. nov., isolated from alpine forest soil.</title>
        <authorList>
            <person name="Margesin R."/>
            <person name="Albuquerque L."/>
            <person name="Zhang D.-C."/>
            <person name="Froufe H.J.C."/>
            <person name="Severino R."/>
            <person name="Roxo I."/>
            <person name="Egas C."/>
            <person name="Da Costa M.S."/>
        </authorList>
    </citation>
    <scope>NUCLEOTIDE SEQUENCE [LARGE SCALE GENOMIC DNA]</scope>
    <source>
        <strain evidence="4 5">S20-91</strain>
    </source>
</reference>
<evidence type="ECO:0000313" key="5">
    <source>
        <dbReference type="Proteomes" id="UP000237839"/>
    </source>
</evidence>
<evidence type="ECO:0000256" key="1">
    <source>
        <dbReference type="SAM" id="MobiDB-lite"/>
    </source>
</evidence>
<feature type="transmembrane region" description="Helical" evidence="2">
    <location>
        <begin position="101"/>
        <end position="123"/>
    </location>
</feature>
<evidence type="ECO:0000313" key="4">
    <source>
        <dbReference type="EMBL" id="PRC93834.1"/>
    </source>
</evidence>
<evidence type="ECO:0000259" key="3">
    <source>
        <dbReference type="Pfam" id="PF06580"/>
    </source>
</evidence>
<dbReference type="PANTHER" id="PTHR34220:SF7">
    <property type="entry name" value="SENSOR HISTIDINE KINASE YPDA"/>
    <property type="match status" value="1"/>
</dbReference>
<evidence type="ECO:0000256" key="2">
    <source>
        <dbReference type="SAM" id="Phobius"/>
    </source>
</evidence>
<organism evidence="4 5">
    <name type="scientific">Solimicrobium silvestre</name>
    <dbReference type="NCBI Taxonomy" id="2099400"/>
    <lineage>
        <taxon>Bacteria</taxon>
        <taxon>Pseudomonadati</taxon>
        <taxon>Pseudomonadota</taxon>
        <taxon>Betaproteobacteria</taxon>
        <taxon>Burkholderiales</taxon>
        <taxon>Oxalobacteraceae</taxon>
        <taxon>Solimicrobium</taxon>
    </lineage>
</organism>
<gene>
    <name evidence="4" type="ORF">S2091_1443</name>
</gene>
<proteinExistence type="predicted"/>
<dbReference type="PANTHER" id="PTHR34220">
    <property type="entry name" value="SENSOR HISTIDINE KINASE YPDA"/>
    <property type="match status" value="1"/>
</dbReference>
<keyword evidence="4" id="KW-0808">Transferase</keyword>
<keyword evidence="5" id="KW-1185">Reference proteome</keyword>
<dbReference type="GO" id="GO:0016020">
    <property type="term" value="C:membrane"/>
    <property type="evidence" value="ECO:0007669"/>
    <property type="project" value="InterPro"/>
</dbReference>
<dbReference type="Pfam" id="PF06580">
    <property type="entry name" value="His_kinase"/>
    <property type="match status" value="1"/>
</dbReference>
<keyword evidence="2" id="KW-0472">Membrane</keyword>
<keyword evidence="4" id="KW-0418">Kinase</keyword>
<dbReference type="EMBL" id="PUGF01000005">
    <property type="protein sequence ID" value="PRC93834.1"/>
    <property type="molecule type" value="Genomic_DNA"/>
</dbReference>
<comment type="caution">
    <text evidence="4">The sequence shown here is derived from an EMBL/GenBank/DDBJ whole genome shotgun (WGS) entry which is preliminary data.</text>
</comment>
<dbReference type="SUPFAM" id="SSF55874">
    <property type="entry name" value="ATPase domain of HSP90 chaperone/DNA topoisomerase II/histidine kinase"/>
    <property type="match status" value="1"/>
</dbReference>
<feature type="transmembrane region" description="Helical" evidence="2">
    <location>
        <begin position="36"/>
        <end position="55"/>
    </location>
</feature>
<dbReference type="Gene3D" id="3.30.565.10">
    <property type="entry name" value="Histidine kinase-like ATPase, C-terminal domain"/>
    <property type="match status" value="1"/>
</dbReference>
<dbReference type="AlphaFoldDB" id="A0A2S9H1H2"/>
<feature type="transmembrane region" description="Helical" evidence="2">
    <location>
        <begin position="135"/>
        <end position="157"/>
    </location>
</feature>
<keyword evidence="2" id="KW-0812">Transmembrane</keyword>
<feature type="region of interest" description="Disordered" evidence="1">
    <location>
        <begin position="1"/>
        <end position="24"/>
    </location>
</feature>
<accession>A0A2S9H1H2</accession>
<protein>
    <submittedName>
        <fullName evidence="4">Histidine kinase</fullName>
    </submittedName>
</protein>
<dbReference type="OrthoDB" id="2514702at2"/>
<dbReference type="InterPro" id="IPR010559">
    <property type="entry name" value="Sig_transdc_His_kin_internal"/>
</dbReference>
<sequence length="375" mass="42213">MKLTSLNVPGYPGTHPQTAANSGGTSSGSTALRYGLCQLLGWGLIVLFNLSYSFFMPSSEWLGLTLIAVWGGCAGLALSHSWRRHLRQHHLLEQALLSRNALHIVIGIVVIGSIQLLLVYGAFLLVQPVGMSKGWAWIPSSLLFWIFTFVAWTVFYATVLSRRRIRHTELEKLQLEIYLKENELRALQAQINPHFFFNSLNSIRALIYHDADAAAEMIDQLSNMMRYTLQVGQTTTVTLAQEWAAVRSYLSIEKIRFAERIKVTEQMDSAFDQLEIPPMVLQILVENAVKYGVEQRSSECQIELRVQRQDKHLQIQVANQGRLATIITTNNSTRLGINNIAKRLQLLYGEQASIGIEERDGWVIATLLLPLPSTP</sequence>
<keyword evidence="2" id="KW-1133">Transmembrane helix</keyword>